<feature type="transmembrane region" description="Helical" evidence="1">
    <location>
        <begin position="97"/>
        <end position="118"/>
    </location>
</feature>
<evidence type="ECO:0000256" key="1">
    <source>
        <dbReference type="SAM" id="Phobius"/>
    </source>
</evidence>
<keyword evidence="1" id="KW-1133">Transmembrane helix</keyword>
<feature type="transmembrane region" description="Helical" evidence="1">
    <location>
        <begin position="59"/>
        <end position="85"/>
    </location>
</feature>
<name>A0A6C0LXI1_9ZZZZ</name>
<accession>A0A6C0LXI1</accession>
<dbReference type="EMBL" id="MN740609">
    <property type="protein sequence ID" value="QHU35469.1"/>
    <property type="molecule type" value="Genomic_DNA"/>
</dbReference>
<reference evidence="2" key="1">
    <citation type="journal article" date="2020" name="Nature">
        <title>Giant virus diversity and host interactions through global metagenomics.</title>
        <authorList>
            <person name="Schulz F."/>
            <person name="Roux S."/>
            <person name="Paez-Espino D."/>
            <person name="Jungbluth S."/>
            <person name="Walsh D.A."/>
            <person name="Denef V.J."/>
            <person name="McMahon K.D."/>
            <person name="Konstantinidis K.T."/>
            <person name="Eloe-Fadrosh E.A."/>
            <person name="Kyrpides N.C."/>
            <person name="Woyke T."/>
        </authorList>
    </citation>
    <scope>NUCLEOTIDE SEQUENCE</scope>
    <source>
        <strain evidence="2">GVMAG-S-1029409-49</strain>
    </source>
</reference>
<keyword evidence="1" id="KW-0812">Transmembrane</keyword>
<organism evidence="2">
    <name type="scientific">viral metagenome</name>
    <dbReference type="NCBI Taxonomy" id="1070528"/>
    <lineage>
        <taxon>unclassified sequences</taxon>
        <taxon>metagenomes</taxon>
        <taxon>organismal metagenomes</taxon>
    </lineage>
</organism>
<keyword evidence="1" id="KW-0472">Membrane</keyword>
<sequence length="124" mass="13396">MSDDHWVPVPRGGGQCTCVWTTNPDAPQQMSRADCENLCGTLYSKVSDPTPKPVTPASIVVATALIMALLYIFVMAVVFMVLWNWAVKSAIPGVSKIGYGVAFGLMLFVGMFMASSRINYNGSK</sequence>
<proteinExistence type="predicted"/>
<dbReference type="AlphaFoldDB" id="A0A6C0LXI1"/>
<evidence type="ECO:0000313" key="2">
    <source>
        <dbReference type="EMBL" id="QHU35469.1"/>
    </source>
</evidence>
<protein>
    <submittedName>
        <fullName evidence="2">Uncharacterized protein</fullName>
    </submittedName>
</protein>